<dbReference type="InterPro" id="IPR011009">
    <property type="entry name" value="Kinase-like_dom_sf"/>
</dbReference>
<dbReference type="CDD" id="cd14014">
    <property type="entry name" value="STKc_PknB_like"/>
    <property type="match status" value="1"/>
</dbReference>
<feature type="region of interest" description="Disordered" evidence="8">
    <location>
        <begin position="405"/>
        <end position="424"/>
    </location>
</feature>
<keyword evidence="11" id="KW-1185">Reference proteome</keyword>
<dbReference type="Gene3D" id="1.10.510.10">
    <property type="entry name" value="Transferase(Phosphotransferase) domain 1"/>
    <property type="match status" value="1"/>
</dbReference>
<feature type="domain" description="Protein kinase" evidence="9">
    <location>
        <begin position="14"/>
        <end position="296"/>
    </location>
</feature>
<dbReference type="EMBL" id="CP036432">
    <property type="protein sequence ID" value="QDV85625.1"/>
    <property type="molecule type" value="Genomic_DNA"/>
</dbReference>
<evidence type="ECO:0000256" key="6">
    <source>
        <dbReference type="ARBA" id="ARBA00022840"/>
    </source>
</evidence>
<dbReference type="RefSeq" id="WP_145215562.1">
    <property type="nucleotide sequence ID" value="NZ_CP036432.1"/>
</dbReference>
<keyword evidence="4 7" id="KW-0547">Nucleotide-binding</keyword>
<evidence type="ECO:0000256" key="8">
    <source>
        <dbReference type="SAM" id="MobiDB-lite"/>
    </source>
</evidence>
<dbReference type="InterPro" id="IPR001611">
    <property type="entry name" value="Leu-rich_rpt"/>
</dbReference>
<dbReference type="PROSITE" id="PS00107">
    <property type="entry name" value="PROTEIN_KINASE_ATP"/>
    <property type="match status" value="1"/>
</dbReference>
<dbReference type="InterPro" id="IPR032675">
    <property type="entry name" value="LRR_dom_sf"/>
</dbReference>
<protein>
    <submittedName>
        <fullName evidence="10">Serine/threonine-protein kinase D</fullName>
        <ecNumber evidence="10">2.7.11.1</ecNumber>
    </submittedName>
</protein>
<dbReference type="SMART" id="SM00220">
    <property type="entry name" value="S_TKc"/>
    <property type="match status" value="1"/>
</dbReference>
<evidence type="ECO:0000313" key="10">
    <source>
        <dbReference type="EMBL" id="QDV85625.1"/>
    </source>
</evidence>
<keyword evidence="1" id="KW-0433">Leucine-rich repeat</keyword>
<organism evidence="10 11">
    <name type="scientific">Stieleria magnilauensis</name>
    <dbReference type="NCBI Taxonomy" id="2527963"/>
    <lineage>
        <taxon>Bacteria</taxon>
        <taxon>Pseudomonadati</taxon>
        <taxon>Planctomycetota</taxon>
        <taxon>Planctomycetia</taxon>
        <taxon>Pirellulales</taxon>
        <taxon>Pirellulaceae</taxon>
        <taxon>Stieleria</taxon>
    </lineage>
</organism>
<gene>
    <name evidence="10" type="primary">spkD</name>
    <name evidence="10" type="ORF">TBK1r_46400</name>
</gene>
<keyword evidence="2 10" id="KW-0808">Transferase</keyword>
<dbReference type="EC" id="2.7.11.1" evidence="10"/>
<dbReference type="InterPro" id="IPR017441">
    <property type="entry name" value="Protein_kinase_ATP_BS"/>
</dbReference>
<reference evidence="10 11" key="1">
    <citation type="submission" date="2019-02" db="EMBL/GenBank/DDBJ databases">
        <title>Deep-cultivation of Planctomycetes and their phenomic and genomic characterization uncovers novel biology.</title>
        <authorList>
            <person name="Wiegand S."/>
            <person name="Jogler M."/>
            <person name="Boedeker C."/>
            <person name="Pinto D."/>
            <person name="Vollmers J."/>
            <person name="Rivas-Marin E."/>
            <person name="Kohn T."/>
            <person name="Peeters S.H."/>
            <person name="Heuer A."/>
            <person name="Rast P."/>
            <person name="Oberbeckmann S."/>
            <person name="Bunk B."/>
            <person name="Jeske O."/>
            <person name="Meyerdierks A."/>
            <person name="Storesund J.E."/>
            <person name="Kallscheuer N."/>
            <person name="Luecker S."/>
            <person name="Lage O.M."/>
            <person name="Pohl T."/>
            <person name="Merkel B.J."/>
            <person name="Hornburger P."/>
            <person name="Mueller R.-W."/>
            <person name="Bruemmer F."/>
            <person name="Labrenz M."/>
            <person name="Spormann A.M."/>
            <person name="Op den Camp H."/>
            <person name="Overmann J."/>
            <person name="Amann R."/>
            <person name="Jetten M.S.M."/>
            <person name="Mascher T."/>
            <person name="Medema M.H."/>
            <person name="Devos D.P."/>
            <person name="Kaster A.-K."/>
            <person name="Ovreas L."/>
            <person name="Rohde M."/>
            <person name="Galperin M.Y."/>
            <person name="Jogler C."/>
        </authorList>
    </citation>
    <scope>NUCLEOTIDE SEQUENCE [LARGE SCALE GENOMIC DNA]</scope>
    <source>
        <strain evidence="10 11">TBK1r</strain>
    </source>
</reference>
<evidence type="ECO:0000256" key="2">
    <source>
        <dbReference type="ARBA" id="ARBA00022679"/>
    </source>
</evidence>
<dbReference type="PANTHER" id="PTHR43289:SF34">
    <property type="entry name" value="SERINE_THREONINE-PROTEIN KINASE YBDM-RELATED"/>
    <property type="match status" value="1"/>
</dbReference>
<dbReference type="SUPFAM" id="SSF52047">
    <property type="entry name" value="RNI-like"/>
    <property type="match status" value="1"/>
</dbReference>
<dbReference type="SUPFAM" id="SSF56112">
    <property type="entry name" value="Protein kinase-like (PK-like)"/>
    <property type="match status" value="1"/>
</dbReference>
<evidence type="ECO:0000256" key="7">
    <source>
        <dbReference type="PROSITE-ProRule" id="PRU10141"/>
    </source>
</evidence>
<dbReference type="InterPro" id="IPR008271">
    <property type="entry name" value="Ser/Thr_kinase_AS"/>
</dbReference>
<dbReference type="Pfam" id="PF00069">
    <property type="entry name" value="Pkinase"/>
    <property type="match status" value="1"/>
</dbReference>
<keyword evidence="5 10" id="KW-0418">Kinase</keyword>
<dbReference type="Gene3D" id="3.80.10.10">
    <property type="entry name" value="Ribonuclease Inhibitor"/>
    <property type="match status" value="1"/>
</dbReference>
<evidence type="ECO:0000256" key="4">
    <source>
        <dbReference type="ARBA" id="ARBA00022741"/>
    </source>
</evidence>
<name>A0ABX5XW20_9BACT</name>
<dbReference type="GO" id="GO:0004674">
    <property type="term" value="F:protein serine/threonine kinase activity"/>
    <property type="evidence" value="ECO:0007669"/>
    <property type="project" value="UniProtKB-EC"/>
</dbReference>
<sequence>MVILQQGCEPIPGYVLAEKLGEGSFGVVWAADGPGDTRVALKFLDLHQAGGAKEFESISAIKNVRHPNLLPITGYWLLDRTGKPIRDGRTNRFRMTPCEPATLVIAMVVGEKSLDDVLQDYRSRGQSGIPLVELLDYVEDAARGLDFLNAPRHDLGDGRRVSIAHRDIKPDNILLVGDAAVLCDFGVARPCYADSIRSTGMIGSPAFISPESISGHGSVASDQYSLALTYYYLRTGDHSVQAINQATAIHCHVSGELDFSKVGVDEQKVLERATSLDASARFDSCRQMVRALHQAVAQSSAARSMDPAFPIANPDAIATAIDPRFQSTTAAEGNELAALSPLPGSHVARTGSWRKRKTGKGRRFRRLVASTVMIALAALSIQFVSRGPQVQGQPHAIAKLPISMEHPPVDASPRASMADDESETDELRLADDSVADDSVAVSTVPVINEHPEVTPQPPTPAIVDPAAEQNTDRDPAVLQVVTHTTAVSDDVTTDTAPETIVASVPETVAPATQADPADASDRTIVAYQKLGGTFTDDRSELDLSGTKVTNADLSRLRSLPSLISLSLENTAIDDEGLATIVELQPNLEKLFLSHTKVTNSGLTCLGRLGDLVCLDLAGCKITDAGLVHLHSLEGLKAVGLKSTRVSRSGMERLSEALSHRAVIQGPQFSLLGGKRFDVMH</sequence>
<evidence type="ECO:0000256" key="5">
    <source>
        <dbReference type="ARBA" id="ARBA00022777"/>
    </source>
</evidence>
<dbReference type="Gene3D" id="3.30.200.20">
    <property type="entry name" value="Phosphorylase Kinase, domain 1"/>
    <property type="match status" value="1"/>
</dbReference>
<evidence type="ECO:0000256" key="3">
    <source>
        <dbReference type="ARBA" id="ARBA00022737"/>
    </source>
</evidence>
<evidence type="ECO:0000256" key="1">
    <source>
        <dbReference type="ARBA" id="ARBA00022614"/>
    </source>
</evidence>
<keyword evidence="3" id="KW-0677">Repeat</keyword>
<dbReference type="PANTHER" id="PTHR43289">
    <property type="entry name" value="MITOGEN-ACTIVATED PROTEIN KINASE KINASE KINASE 20-RELATED"/>
    <property type="match status" value="1"/>
</dbReference>
<proteinExistence type="predicted"/>
<keyword evidence="6 7" id="KW-0067">ATP-binding</keyword>
<accession>A0ABX5XW20</accession>
<dbReference type="PROSITE" id="PS50011">
    <property type="entry name" value="PROTEIN_KINASE_DOM"/>
    <property type="match status" value="1"/>
</dbReference>
<evidence type="ECO:0000313" key="11">
    <source>
        <dbReference type="Proteomes" id="UP000318081"/>
    </source>
</evidence>
<dbReference type="Pfam" id="PF13516">
    <property type="entry name" value="LRR_6"/>
    <property type="match status" value="1"/>
</dbReference>
<dbReference type="Proteomes" id="UP000318081">
    <property type="component" value="Chromosome"/>
</dbReference>
<feature type="binding site" evidence="7">
    <location>
        <position position="42"/>
    </location>
    <ligand>
        <name>ATP</name>
        <dbReference type="ChEBI" id="CHEBI:30616"/>
    </ligand>
</feature>
<dbReference type="PROSITE" id="PS00108">
    <property type="entry name" value="PROTEIN_KINASE_ST"/>
    <property type="match status" value="1"/>
</dbReference>
<evidence type="ECO:0000259" key="9">
    <source>
        <dbReference type="PROSITE" id="PS50011"/>
    </source>
</evidence>
<dbReference type="InterPro" id="IPR000719">
    <property type="entry name" value="Prot_kinase_dom"/>
</dbReference>